<evidence type="ECO:0000256" key="3">
    <source>
        <dbReference type="PROSITE-ProRule" id="PRU00023"/>
    </source>
</evidence>
<accession>A0A0G4H7V8</accession>
<feature type="coiled-coil region" evidence="4">
    <location>
        <begin position="952"/>
        <end position="1036"/>
    </location>
</feature>
<sequence>MGDFFANLKKDLAGGKKALYEDKNKPGKSPPSSVKTGRDGSGSSPSHVASTGSKGEMPREVERQPASLGGKNQGDQPDAKTTSFIFKSGQNKTTTDHVGAGSEAGDGDADNHQPSGPPPPPGRQISAAEMCGLIGQVLPTADKWTQGRAMSFIKTMARKERQQQERQMRDPATDDQTKKVRAMVWAVREMCAHDQLVPPDQRKSVRLKEDCSLLSQLRTPGHLDPSFMDGLLFRHALQACVVHGAAGSLEVLLRETLVKPTDKDKKKLRVGEVRAKMGSKVLKWSHMSLDALDSSWMYLDEPLNAVTEDYVRAPLPVQAAIADAPAQIMQLLVEYNVDINEMGLVALAPQTKDKMVTSPLGAAAFVHSPETLDFLLRQPHADPSVLSEGGPLAGLNLLQLACGALHEPPPSSQDDAAPKPPLQPKASSRKSRKKAASKGKCDDSQVQEGQQEGKLVDNGGIVQGGEQQEAGGSGDTFDAAAQESKGGAAWLIGEGFKLTLARVKELAQEKETARQSSAVAVLEALEHHGLTRSAPGKGKGGRSKGLHCRTMAGNTLLHLAAINGWSRVVDWLLAKGVDAEAVNTEGLTALDEARRNGWKSCVDLLVAHLESRRKAVAAELLHEERMAREKEERAARKREQKRLKRLSATGQQGGATADTPAADEEVEMDDGPQHEGRGVGDVTEEAATPSCPPDAHDDSVEPALSDQPSDHQQQHALSHEPPDDIGRSPIPSTALPPAHIASTSHLLADPYYQPPSSSSSFVDPPVPSTVSTTPADRPSTAQPSARPDDFPPADGMAQLRAELNDAIDKKESLEAQYGDVLEARRRATERVKELKTKIRRLRYVTPNLSQDVLASLATAAEVRGFEAKINREEERLDELLVAACQHATQLQSGALKAKRAPAAEQQSAPAAAAPSSADGCGLPVCHEMSVLLNESSTEEQLIEATEHIRCDIDQLECDISRMTEDHIKAEAALQTLEQEHHTLQQEANKRLTPTRLESLTSIAAVDAFRRDIKKAKQELRDLARDAAVRHAALEKEETDAAAAASGDGGEGTCVMCISERPIVVFFPCLQKCLCEGCWREMAAAHDTAKREKARLEALERRVPDSIARDAQLKCPMCNQEAHYASTVDGIRTAT</sequence>
<reference evidence="6 7" key="1">
    <citation type="submission" date="2014-11" db="EMBL/GenBank/DDBJ databases">
        <authorList>
            <person name="Zhu J."/>
            <person name="Qi W."/>
            <person name="Song R."/>
        </authorList>
    </citation>
    <scope>NUCLEOTIDE SEQUENCE [LARGE SCALE GENOMIC DNA]</scope>
</reference>
<feature type="repeat" description="ANK" evidence="3">
    <location>
        <begin position="552"/>
        <end position="584"/>
    </location>
</feature>
<evidence type="ECO:0000313" key="6">
    <source>
        <dbReference type="EMBL" id="CEM39961.1"/>
    </source>
</evidence>
<dbReference type="InterPro" id="IPR013083">
    <property type="entry name" value="Znf_RING/FYVE/PHD"/>
</dbReference>
<dbReference type="Proteomes" id="UP000041254">
    <property type="component" value="Unassembled WGS sequence"/>
</dbReference>
<evidence type="ECO:0000256" key="1">
    <source>
        <dbReference type="ARBA" id="ARBA00022737"/>
    </source>
</evidence>
<gene>
    <name evidence="6" type="ORF">Vbra_19866</name>
</gene>
<feature type="compositionally biased region" description="Basic and acidic residues" evidence="5">
    <location>
        <begin position="14"/>
        <end position="25"/>
    </location>
</feature>
<dbReference type="OrthoDB" id="194358at2759"/>
<feature type="region of interest" description="Disordered" evidence="5">
    <location>
        <begin position="14"/>
        <end position="126"/>
    </location>
</feature>
<dbReference type="AlphaFoldDB" id="A0A0G4H7V8"/>
<dbReference type="PROSITE" id="PS50088">
    <property type="entry name" value="ANK_REPEAT"/>
    <property type="match status" value="1"/>
</dbReference>
<dbReference type="InterPro" id="IPR036770">
    <property type="entry name" value="Ankyrin_rpt-contain_sf"/>
</dbReference>
<feature type="compositionally biased region" description="Basic and acidic residues" evidence="5">
    <location>
        <begin position="708"/>
        <end position="726"/>
    </location>
</feature>
<evidence type="ECO:0000256" key="4">
    <source>
        <dbReference type="SAM" id="Coils"/>
    </source>
</evidence>
<dbReference type="Gene3D" id="1.25.40.20">
    <property type="entry name" value="Ankyrin repeat-containing domain"/>
    <property type="match status" value="1"/>
</dbReference>
<keyword evidence="1" id="KW-0677">Repeat</keyword>
<dbReference type="PANTHER" id="PTHR24198">
    <property type="entry name" value="ANKYRIN REPEAT AND PROTEIN KINASE DOMAIN-CONTAINING PROTEIN"/>
    <property type="match status" value="1"/>
</dbReference>
<feature type="compositionally biased region" description="Basic residues" evidence="5">
    <location>
        <begin position="427"/>
        <end position="437"/>
    </location>
</feature>
<proteinExistence type="predicted"/>
<evidence type="ECO:0000256" key="5">
    <source>
        <dbReference type="SAM" id="MobiDB-lite"/>
    </source>
</evidence>
<feature type="region of interest" description="Disordered" evidence="5">
    <location>
        <begin position="898"/>
        <end position="918"/>
    </location>
</feature>
<feature type="compositionally biased region" description="Polar residues" evidence="5">
    <location>
        <begin position="73"/>
        <end position="93"/>
    </location>
</feature>
<keyword evidence="7" id="KW-1185">Reference proteome</keyword>
<feature type="compositionally biased region" description="Basic residues" evidence="5">
    <location>
        <begin position="635"/>
        <end position="645"/>
    </location>
</feature>
<feature type="compositionally biased region" description="Low complexity" evidence="5">
    <location>
        <begin position="754"/>
        <end position="774"/>
    </location>
</feature>
<feature type="region of interest" description="Disordered" evidence="5">
    <location>
        <begin position="404"/>
        <end position="479"/>
    </location>
</feature>
<feature type="region of interest" description="Disordered" evidence="5">
    <location>
        <begin position="749"/>
        <end position="795"/>
    </location>
</feature>
<organism evidence="6 7">
    <name type="scientific">Vitrella brassicaformis (strain CCMP3155)</name>
    <dbReference type="NCBI Taxonomy" id="1169540"/>
    <lineage>
        <taxon>Eukaryota</taxon>
        <taxon>Sar</taxon>
        <taxon>Alveolata</taxon>
        <taxon>Colpodellida</taxon>
        <taxon>Vitrellaceae</taxon>
        <taxon>Vitrella</taxon>
    </lineage>
</organism>
<dbReference type="PANTHER" id="PTHR24198:SF165">
    <property type="entry name" value="ANKYRIN REPEAT-CONTAINING PROTEIN-RELATED"/>
    <property type="match status" value="1"/>
</dbReference>
<dbReference type="EMBL" id="CDMY01001057">
    <property type="protein sequence ID" value="CEM39961.1"/>
    <property type="molecule type" value="Genomic_DNA"/>
</dbReference>
<dbReference type="SUPFAM" id="SSF48403">
    <property type="entry name" value="Ankyrin repeat"/>
    <property type="match status" value="1"/>
</dbReference>
<feature type="compositionally biased region" description="Low complexity" evidence="5">
    <location>
        <begin position="900"/>
        <end position="917"/>
    </location>
</feature>
<feature type="coiled-coil region" evidence="4">
    <location>
        <begin position="796"/>
        <end position="882"/>
    </location>
</feature>
<dbReference type="PROSITE" id="PS50297">
    <property type="entry name" value="ANK_REP_REGION"/>
    <property type="match status" value="1"/>
</dbReference>
<keyword evidence="4" id="KW-0175">Coiled coil</keyword>
<feature type="compositionally biased region" description="Acidic residues" evidence="5">
    <location>
        <begin position="661"/>
        <end position="670"/>
    </location>
</feature>
<dbReference type="Pfam" id="PF12796">
    <property type="entry name" value="Ank_2"/>
    <property type="match status" value="1"/>
</dbReference>
<dbReference type="PhylomeDB" id="A0A0G4H7V8"/>
<dbReference type="InterPro" id="IPR002110">
    <property type="entry name" value="Ankyrin_rpt"/>
</dbReference>
<dbReference type="InParanoid" id="A0A0G4H7V8"/>
<dbReference type="Gene3D" id="3.30.40.10">
    <property type="entry name" value="Zinc/RING finger domain, C3HC4 (zinc finger)"/>
    <property type="match status" value="1"/>
</dbReference>
<protein>
    <submittedName>
        <fullName evidence="6">Uncharacterized protein</fullName>
    </submittedName>
</protein>
<evidence type="ECO:0000313" key="7">
    <source>
        <dbReference type="Proteomes" id="UP000041254"/>
    </source>
</evidence>
<evidence type="ECO:0000256" key="2">
    <source>
        <dbReference type="ARBA" id="ARBA00023043"/>
    </source>
</evidence>
<dbReference type="VEuPathDB" id="CryptoDB:Vbra_19866"/>
<feature type="region of interest" description="Disordered" evidence="5">
    <location>
        <begin position="626"/>
        <end position="737"/>
    </location>
</feature>
<name>A0A0G4H7V8_VITBC</name>
<feature type="compositionally biased region" description="Polar residues" evidence="5">
    <location>
        <begin position="30"/>
        <end position="53"/>
    </location>
</feature>
<keyword evidence="2 3" id="KW-0040">ANK repeat</keyword>